<organism evidence="6 7">
    <name type="scientific">Desulfomicrobium macestii</name>
    <dbReference type="NCBI Taxonomy" id="90731"/>
    <lineage>
        <taxon>Bacteria</taxon>
        <taxon>Pseudomonadati</taxon>
        <taxon>Thermodesulfobacteriota</taxon>
        <taxon>Desulfovibrionia</taxon>
        <taxon>Desulfovibrionales</taxon>
        <taxon>Desulfomicrobiaceae</taxon>
        <taxon>Desulfomicrobium</taxon>
    </lineage>
</organism>
<sequence length="396" mass="44485">MLTDAQIRAAKPSDKAYKLYDADGLFLFVSPSGSKLWRLKYRENGKEKLASFGKYPIVTLNEARLKKDEFKIALGRGELPPKAQRKDESLEKIAREWYSKKAPGWAESHAVKIMLGLEKNVFPFIGSRTMDTLEPPEILALLRRIEARGAVDLAHRTRGIIGQVFRYAIATGRATRNPAGDLVGAIPPARVQHYPALTDPTEVGALLRAIEAFTGTPHVRVALRLAPMLFVRPGELRKMEWSELDLSGREWCIPAEKMKTRNPHIVPLAIQASELLGELPKVGQYVFPNGGKDKSKAMSEAAINAALRRLGYDTKSEITAHGFRAIARTLLHERLRIDPVIIEHQLAHAVPDTLGRAYNRTKFLDERRKMMQLWADYLDELKAGQGRKVLPFTVNE</sequence>
<keyword evidence="4" id="KW-0233">DNA recombination</keyword>
<accession>A0ABR9H2E7</accession>
<dbReference type="Proteomes" id="UP000639010">
    <property type="component" value="Unassembled WGS sequence"/>
</dbReference>
<reference evidence="6 7" key="1">
    <citation type="submission" date="2020-10" db="EMBL/GenBank/DDBJ databases">
        <title>Genomic Encyclopedia of Type Strains, Phase IV (KMG-IV): sequencing the most valuable type-strain genomes for metagenomic binning, comparative biology and taxonomic classification.</title>
        <authorList>
            <person name="Goeker M."/>
        </authorList>
    </citation>
    <scope>NUCLEOTIDE SEQUENCE [LARGE SCALE GENOMIC DNA]</scope>
    <source>
        <strain evidence="6 7">DSM 4194</strain>
    </source>
</reference>
<dbReference type="Pfam" id="PF13356">
    <property type="entry name" value="Arm-DNA-bind_3"/>
    <property type="match status" value="1"/>
</dbReference>
<keyword evidence="2" id="KW-0229">DNA integration</keyword>
<dbReference type="Gene3D" id="1.10.150.130">
    <property type="match status" value="1"/>
</dbReference>
<dbReference type="InterPro" id="IPR025166">
    <property type="entry name" value="Integrase_DNA_bind_dom"/>
</dbReference>
<evidence type="ECO:0000313" key="6">
    <source>
        <dbReference type="EMBL" id="MBE1424865.1"/>
    </source>
</evidence>
<gene>
    <name evidence="6" type="ORF">H4684_001504</name>
</gene>
<evidence type="ECO:0000256" key="3">
    <source>
        <dbReference type="ARBA" id="ARBA00023125"/>
    </source>
</evidence>
<dbReference type="PANTHER" id="PTHR30629">
    <property type="entry name" value="PROPHAGE INTEGRASE"/>
    <property type="match status" value="1"/>
</dbReference>
<dbReference type="InterPro" id="IPR011010">
    <property type="entry name" value="DNA_brk_join_enz"/>
</dbReference>
<dbReference type="PANTHER" id="PTHR30629:SF2">
    <property type="entry name" value="PROPHAGE INTEGRASE INTS-RELATED"/>
    <property type="match status" value="1"/>
</dbReference>
<evidence type="ECO:0000256" key="4">
    <source>
        <dbReference type="ARBA" id="ARBA00023172"/>
    </source>
</evidence>
<dbReference type="InterPro" id="IPR013762">
    <property type="entry name" value="Integrase-like_cat_sf"/>
</dbReference>
<dbReference type="InterPro" id="IPR002104">
    <property type="entry name" value="Integrase_catalytic"/>
</dbReference>
<evidence type="ECO:0000259" key="5">
    <source>
        <dbReference type="PROSITE" id="PS51898"/>
    </source>
</evidence>
<name>A0ABR9H2E7_9BACT</name>
<evidence type="ECO:0000256" key="1">
    <source>
        <dbReference type="ARBA" id="ARBA00008857"/>
    </source>
</evidence>
<dbReference type="CDD" id="cd00801">
    <property type="entry name" value="INT_P4_C"/>
    <property type="match status" value="1"/>
</dbReference>
<feature type="domain" description="Tyr recombinase" evidence="5">
    <location>
        <begin position="192"/>
        <end position="372"/>
    </location>
</feature>
<dbReference type="Pfam" id="PF22022">
    <property type="entry name" value="Phage_int_M"/>
    <property type="match status" value="1"/>
</dbReference>
<dbReference type="PROSITE" id="PS51898">
    <property type="entry name" value="TYR_RECOMBINASE"/>
    <property type="match status" value="1"/>
</dbReference>
<dbReference type="InterPro" id="IPR050808">
    <property type="entry name" value="Phage_Integrase"/>
</dbReference>
<proteinExistence type="inferred from homology"/>
<dbReference type="InterPro" id="IPR053876">
    <property type="entry name" value="Phage_int_M"/>
</dbReference>
<dbReference type="Pfam" id="PF00589">
    <property type="entry name" value="Phage_integrase"/>
    <property type="match status" value="1"/>
</dbReference>
<evidence type="ECO:0000313" key="7">
    <source>
        <dbReference type="Proteomes" id="UP000639010"/>
    </source>
</evidence>
<dbReference type="InterPro" id="IPR010998">
    <property type="entry name" value="Integrase_recombinase_N"/>
</dbReference>
<comment type="caution">
    <text evidence="6">The sequence shown here is derived from an EMBL/GenBank/DDBJ whole genome shotgun (WGS) entry which is preliminary data.</text>
</comment>
<keyword evidence="7" id="KW-1185">Reference proteome</keyword>
<evidence type="ECO:0000256" key="2">
    <source>
        <dbReference type="ARBA" id="ARBA00022908"/>
    </source>
</evidence>
<protein>
    <submittedName>
        <fullName evidence="6">Integrase</fullName>
    </submittedName>
</protein>
<dbReference type="InterPro" id="IPR038488">
    <property type="entry name" value="Integrase_DNA-bd_sf"/>
</dbReference>
<comment type="similarity">
    <text evidence="1">Belongs to the 'phage' integrase family.</text>
</comment>
<dbReference type="Gene3D" id="1.10.443.10">
    <property type="entry name" value="Intergrase catalytic core"/>
    <property type="match status" value="1"/>
</dbReference>
<keyword evidence="3" id="KW-0238">DNA-binding</keyword>
<dbReference type="Gene3D" id="3.30.160.390">
    <property type="entry name" value="Integrase, DNA-binding domain"/>
    <property type="match status" value="1"/>
</dbReference>
<dbReference type="EMBL" id="JADBGG010000009">
    <property type="protein sequence ID" value="MBE1424865.1"/>
    <property type="molecule type" value="Genomic_DNA"/>
</dbReference>
<dbReference type="RefSeq" id="WP_192623328.1">
    <property type="nucleotide sequence ID" value="NZ_JADBGG010000009.1"/>
</dbReference>
<dbReference type="SUPFAM" id="SSF56349">
    <property type="entry name" value="DNA breaking-rejoining enzymes"/>
    <property type="match status" value="1"/>
</dbReference>